<sequence>VEFAAEVTAVSNQPVKESSTLEAILKKPHVQYKLLDKHGYGNEHLSSIEKDCVEIDIKYEGFIARQQSQLQQVICLWSCHFVRIKYARELLSSAREMVNTCLRSLAVMHIALVVQVSVVLCMFFFSVEELVFSSFVTVADSVPFSVVI</sequence>
<dbReference type="InterPro" id="IPR002218">
    <property type="entry name" value="MnmG-rel"/>
</dbReference>
<dbReference type="GO" id="GO:0030488">
    <property type="term" value="P:tRNA methylation"/>
    <property type="evidence" value="ECO:0007669"/>
    <property type="project" value="TreeGrafter"/>
</dbReference>
<proteinExistence type="predicted"/>
<keyword evidence="1" id="KW-0812">Transmembrane</keyword>
<dbReference type="GO" id="GO:0050660">
    <property type="term" value="F:flavin adenine dinucleotide binding"/>
    <property type="evidence" value="ECO:0007669"/>
    <property type="project" value="InterPro"/>
</dbReference>
<reference evidence="3" key="4">
    <citation type="submission" date="2019-03" db="UniProtKB">
        <authorList>
            <consortium name="EnsemblPlants"/>
        </authorList>
    </citation>
    <scope>IDENTIFICATION</scope>
</reference>
<feature type="domain" description="tRNA uridine 5-carboxymethylaminomethyl modification enzyme C-terminal N-terninal subdomain" evidence="2">
    <location>
        <begin position="9"/>
        <end position="67"/>
    </location>
</feature>
<keyword evidence="1" id="KW-1133">Transmembrane helix</keyword>
<dbReference type="Proteomes" id="UP000015105">
    <property type="component" value="Chromosome 3D"/>
</dbReference>
<feature type="transmembrane region" description="Helical" evidence="1">
    <location>
        <begin position="105"/>
        <end position="125"/>
    </location>
</feature>
<dbReference type="InterPro" id="IPR049312">
    <property type="entry name" value="GIDA_C_N"/>
</dbReference>
<dbReference type="Gene3D" id="1.10.10.1800">
    <property type="entry name" value="tRNA uridine 5-carboxymethylaminomethyl modification enzyme MnmG/GidA"/>
    <property type="match status" value="1"/>
</dbReference>
<evidence type="ECO:0000259" key="2">
    <source>
        <dbReference type="Pfam" id="PF21680"/>
    </source>
</evidence>
<keyword evidence="4" id="KW-1185">Reference proteome</keyword>
<reference evidence="3" key="3">
    <citation type="journal article" date="2017" name="Nature">
        <title>Genome sequence of the progenitor of the wheat D genome Aegilops tauschii.</title>
        <authorList>
            <person name="Luo M.C."/>
            <person name="Gu Y.Q."/>
            <person name="Puiu D."/>
            <person name="Wang H."/>
            <person name="Twardziok S.O."/>
            <person name="Deal K.R."/>
            <person name="Huo N."/>
            <person name="Zhu T."/>
            <person name="Wang L."/>
            <person name="Wang Y."/>
            <person name="McGuire P.E."/>
            <person name="Liu S."/>
            <person name="Long H."/>
            <person name="Ramasamy R.K."/>
            <person name="Rodriguez J.C."/>
            <person name="Van S.L."/>
            <person name="Yuan L."/>
            <person name="Wang Z."/>
            <person name="Xia Z."/>
            <person name="Xiao L."/>
            <person name="Anderson O.D."/>
            <person name="Ouyang S."/>
            <person name="Liang Y."/>
            <person name="Zimin A.V."/>
            <person name="Pertea G."/>
            <person name="Qi P."/>
            <person name="Bennetzen J.L."/>
            <person name="Dai X."/>
            <person name="Dawson M.W."/>
            <person name="Muller H.G."/>
            <person name="Kugler K."/>
            <person name="Rivarola-Duarte L."/>
            <person name="Spannagl M."/>
            <person name="Mayer K.F.X."/>
            <person name="Lu F.H."/>
            <person name="Bevan M.W."/>
            <person name="Leroy P."/>
            <person name="Li P."/>
            <person name="You F.M."/>
            <person name="Sun Q."/>
            <person name="Liu Z."/>
            <person name="Lyons E."/>
            <person name="Wicker T."/>
            <person name="Salzberg S.L."/>
            <person name="Devos K.M."/>
            <person name="Dvorak J."/>
        </authorList>
    </citation>
    <scope>NUCLEOTIDE SEQUENCE [LARGE SCALE GENOMIC DNA]</scope>
    <source>
        <strain evidence="3">cv. AL8/78</strain>
    </source>
</reference>
<protein>
    <recommendedName>
        <fullName evidence="2">tRNA uridine 5-carboxymethylaminomethyl modification enzyme C-terminal N-terninal subdomain domain-containing protein</fullName>
    </recommendedName>
</protein>
<dbReference type="PANTHER" id="PTHR11806">
    <property type="entry name" value="GLUCOSE INHIBITED DIVISION PROTEIN A"/>
    <property type="match status" value="1"/>
</dbReference>
<dbReference type="Gramene" id="AET3Gv21179500.10">
    <property type="protein sequence ID" value="AET3Gv21179500.10"/>
    <property type="gene ID" value="AET3Gv21179500"/>
</dbReference>
<reference evidence="3" key="5">
    <citation type="journal article" date="2021" name="G3 (Bethesda)">
        <title>Aegilops tauschii genome assembly Aet v5.0 features greater sequence contiguity and improved annotation.</title>
        <authorList>
            <person name="Wang L."/>
            <person name="Zhu T."/>
            <person name="Rodriguez J.C."/>
            <person name="Deal K.R."/>
            <person name="Dubcovsky J."/>
            <person name="McGuire P.E."/>
            <person name="Lux T."/>
            <person name="Spannagl M."/>
            <person name="Mayer K.F.X."/>
            <person name="Baldrich P."/>
            <person name="Meyers B.C."/>
            <person name="Huo N."/>
            <person name="Gu Y.Q."/>
            <person name="Zhou H."/>
            <person name="Devos K.M."/>
            <person name="Bennetzen J.L."/>
            <person name="Unver T."/>
            <person name="Budak H."/>
            <person name="Gulick P.J."/>
            <person name="Galiba G."/>
            <person name="Kalapos B."/>
            <person name="Nelson D.R."/>
            <person name="Li P."/>
            <person name="You F.M."/>
            <person name="Luo M.C."/>
            <person name="Dvorak J."/>
        </authorList>
    </citation>
    <scope>NUCLEOTIDE SEQUENCE [LARGE SCALE GENOMIC DNA]</scope>
    <source>
        <strain evidence="3">cv. AL8/78</strain>
    </source>
</reference>
<evidence type="ECO:0000313" key="4">
    <source>
        <dbReference type="Proteomes" id="UP000015105"/>
    </source>
</evidence>
<reference evidence="4" key="2">
    <citation type="journal article" date="2017" name="Nat. Plants">
        <title>The Aegilops tauschii genome reveals multiple impacts of transposons.</title>
        <authorList>
            <person name="Zhao G."/>
            <person name="Zou C."/>
            <person name="Li K."/>
            <person name="Wang K."/>
            <person name="Li T."/>
            <person name="Gao L."/>
            <person name="Zhang X."/>
            <person name="Wang H."/>
            <person name="Yang Z."/>
            <person name="Liu X."/>
            <person name="Jiang W."/>
            <person name="Mao L."/>
            <person name="Kong X."/>
            <person name="Jiao Y."/>
            <person name="Jia J."/>
        </authorList>
    </citation>
    <scope>NUCLEOTIDE SEQUENCE [LARGE SCALE GENOMIC DNA]</scope>
    <source>
        <strain evidence="4">cv. AL8/78</strain>
    </source>
</reference>
<dbReference type="PANTHER" id="PTHR11806:SF0">
    <property type="entry name" value="PROTEIN MTO1 HOMOLOG, MITOCHONDRIAL"/>
    <property type="match status" value="1"/>
</dbReference>
<keyword evidence="1" id="KW-0472">Membrane</keyword>
<name>A0A453GSD2_AEGTS</name>
<organism evidence="3 4">
    <name type="scientific">Aegilops tauschii subsp. strangulata</name>
    <name type="common">Goatgrass</name>
    <dbReference type="NCBI Taxonomy" id="200361"/>
    <lineage>
        <taxon>Eukaryota</taxon>
        <taxon>Viridiplantae</taxon>
        <taxon>Streptophyta</taxon>
        <taxon>Embryophyta</taxon>
        <taxon>Tracheophyta</taxon>
        <taxon>Spermatophyta</taxon>
        <taxon>Magnoliopsida</taxon>
        <taxon>Liliopsida</taxon>
        <taxon>Poales</taxon>
        <taxon>Poaceae</taxon>
        <taxon>BOP clade</taxon>
        <taxon>Pooideae</taxon>
        <taxon>Triticodae</taxon>
        <taxon>Triticeae</taxon>
        <taxon>Triticinae</taxon>
        <taxon>Aegilops</taxon>
    </lineage>
</organism>
<dbReference type="Pfam" id="PF21680">
    <property type="entry name" value="GIDA_C_1st"/>
    <property type="match status" value="1"/>
</dbReference>
<evidence type="ECO:0000256" key="1">
    <source>
        <dbReference type="SAM" id="Phobius"/>
    </source>
</evidence>
<dbReference type="FunFam" id="1.10.10.1800:FF:000001">
    <property type="entry name" value="tRNA uridine 5-carboxymethylaminomethyl modification enzyme MnmG"/>
    <property type="match status" value="1"/>
</dbReference>
<evidence type="ECO:0000313" key="3">
    <source>
        <dbReference type="EnsemblPlants" id="AET3Gv21179500.10"/>
    </source>
</evidence>
<dbReference type="EnsemblPlants" id="AET3Gv21179500.10">
    <property type="protein sequence ID" value="AET3Gv21179500.10"/>
    <property type="gene ID" value="AET3Gv21179500"/>
</dbReference>
<accession>A0A453GSD2</accession>
<dbReference type="GO" id="GO:0002098">
    <property type="term" value="P:tRNA wobble uridine modification"/>
    <property type="evidence" value="ECO:0007669"/>
    <property type="project" value="TreeGrafter"/>
</dbReference>
<dbReference type="AlphaFoldDB" id="A0A453GSD2"/>
<reference evidence="4" key="1">
    <citation type="journal article" date="2014" name="Science">
        <title>Ancient hybridizations among the ancestral genomes of bread wheat.</title>
        <authorList>
            <consortium name="International Wheat Genome Sequencing Consortium,"/>
            <person name="Marcussen T."/>
            <person name="Sandve S.R."/>
            <person name="Heier L."/>
            <person name="Spannagl M."/>
            <person name="Pfeifer M."/>
            <person name="Jakobsen K.S."/>
            <person name="Wulff B.B."/>
            <person name="Steuernagel B."/>
            <person name="Mayer K.F."/>
            <person name="Olsen O.A."/>
        </authorList>
    </citation>
    <scope>NUCLEOTIDE SEQUENCE [LARGE SCALE GENOMIC DNA]</scope>
    <source>
        <strain evidence="4">cv. AL8/78</strain>
    </source>
</reference>